<gene>
    <name evidence="2" type="ORF">ATL17_1211</name>
</gene>
<evidence type="ECO:0000256" key="1">
    <source>
        <dbReference type="SAM" id="Phobius"/>
    </source>
</evidence>
<comment type="caution">
    <text evidence="2">The sequence shown here is derived from an EMBL/GenBank/DDBJ whole genome shotgun (WGS) entry which is preliminary data.</text>
</comment>
<protein>
    <submittedName>
        <fullName evidence="2">Uncharacterized protein</fullName>
    </submittedName>
</protein>
<feature type="transmembrane region" description="Helical" evidence="1">
    <location>
        <begin position="7"/>
        <end position="25"/>
    </location>
</feature>
<feature type="transmembrane region" description="Helical" evidence="1">
    <location>
        <begin position="72"/>
        <end position="93"/>
    </location>
</feature>
<sequence length="203" mass="23489">MSTRSTLLLLANNILPLLGVLLLGWSVFELLLAFLLESVAIAFWTLLILLFSKKRRQHELEYSPRHFWPKRIFDLFTVLGVCAIFFPSTFYLYGRVYGGIPLARFGNPADLFQEIIIAKQLYWPPLTTFVMGAYAFLFERNWLDLDQLYANLFIRIAMLQIVLVIGAMLSVKFGAMAGYIIFWTMQILLDFIYLQNPKAVETE</sequence>
<proteinExistence type="predicted"/>
<evidence type="ECO:0000313" key="2">
    <source>
        <dbReference type="EMBL" id="TDQ67204.1"/>
    </source>
</evidence>
<feature type="transmembrane region" description="Helical" evidence="1">
    <location>
        <begin position="121"/>
        <end position="138"/>
    </location>
</feature>
<dbReference type="Proteomes" id="UP000295391">
    <property type="component" value="Unassembled WGS sequence"/>
</dbReference>
<keyword evidence="1" id="KW-0472">Membrane</keyword>
<organism evidence="2 3">
    <name type="scientific">Maritalea mobilis</name>
    <dbReference type="NCBI Taxonomy" id="483324"/>
    <lineage>
        <taxon>Bacteria</taxon>
        <taxon>Pseudomonadati</taxon>
        <taxon>Pseudomonadota</taxon>
        <taxon>Alphaproteobacteria</taxon>
        <taxon>Hyphomicrobiales</taxon>
        <taxon>Devosiaceae</taxon>
        <taxon>Maritalea</taxon>
    </lineage>
</organism>
<dbReference type="EMBL" id="SNYR01000001">
    <property type="protein sequence ID" value="TDQ67204.1"/>
    <property type="molecule type" value="Genomic_DNA"/>
</dbReference>
<accession>A0A4R6VWR8</accession>
<feature type="transmembrane region" description="Helical" evidence="1">
    <location>
        <begin position="31"/>
        <end position="51"/>
    </location>
</feature>
<reference evidence="2 3" key="1">
    <citation type="submission" date="2019-03" db="EMBL/GenBank/DDBJ databases">
        <title>Genomic Encyclopedia of Type Strains, Phase III (KMG-III): the genomes of soil and plant-associated and newly described type strains.</title>
        <authorList>
            <person name="Whitman W."/>
        </authorList>
    </citation>
    <scope>NUCLEOTIDE SEQUENCE [LARGE SCALE GENOMIC DNA]</scope>
    <source>
        <strain evidence="2 3">CGMCC 1.7002</strain>
    </source>
</reference>
<dbReference type="AlphaFoldDB" id="A0A4R6VWR8"/>
<feature type="transmembrane region" description="Helical" evidence="1">
    <location>
        <begin position="150"/>
        <end position="170"/>
    </location>
</feature>
<keyword evidence="3" id="KW-1185">Reference proteome</keyword>
<dbReference type="Pfam" id="PF20108">
    <property type="entry name" value="DUF6498"/>
    <property type="match status" value="1"/>
</dbReference>
<name>A0A4R6VWR8_9HYPH</name>
<keyword evidence="1" id="KW-1133">Transmembrane helix</keyword>
<dbReference type="RefSeq" id="WP_133571840.1">
    <property type="nucleotide sequence ID" value="NZ_SNYR01000001.1"/>
</dbReference>
<keyword evidence="1" id="KW-0812">Transmembrane</keyword>
<dbReference type="InterPro" id="IPR045466">
    <property type="entry name" value="DUF6498"/>
</dbReference>
<evidence type="ECO:0000313" key="3">
    <source>
        <dbReference type="Proteomes" id="UP000295391"/>
    </source>
</evidence>